<dbReference type="GO" id="GO:0045717">
    <property type="term" value="P:negative regulation of fatty acid biosynthetic process"/>
    <property type="evidence" value="ECO:0007669"/>
    <property type="project" value="TreeGrafter"/>
</dbReference>
<gene>
    <name evidence="5" type="ORF">CAPTEDRAFT_153954</name>
</gene>
<dbReference type="InterPro" id="IPR011990">
    <property type="entry name" value="TPR-like_helical_dom_sf"/>
</dbReference>
<feature type="repeat" description="WD" evidence="3">
    <location>
        <begin position="40"/>
        <end position="83"/>
    </location>
</feature>
<dbReference type="HOGENOM" id="CLU_012381_3_1_1"/>
<dbReference type="AlphaFoldDB" id="R7TUE6"/>
<evidence type="ECO:0000313" key="6">
    <source>
        <dbReference type="EnsemblMetazoa" id="CapteP153954"/>
    </source>
</evidence>
<feature type="non-terminal residue" evidence="5">
    <location>
        <position position="430"/>
    </location>
</feature>
<evidence type="ECO:0000256" key="4">
    <source>
        <dbReference type="PROSITE-ProRule" id="PRU00339"/>
    </source>
</evidence>
<sequence length="430" mass="48073">MGCVNCLEWDETGRILASGSDDVHVILWDPFKAKKLSSVKTGHTGNIFSVKFLPNSNANLVVSGAADCRIRVHDVESKETTHVFSCHAGRVKRLATAPNVPFMFWSAAEDGTVMQFDLRDPESCNSSSPKNLLINLNAHLGSHAEAKCLNVNPCRPELLAVGANDPFIRMYDRRMLSCRSIRFSADSTSSAETLTGEDYMLPKGCAQYYVPGHLPQKQDHYREKFRSLVSTYVTFSPDGHDLLANLGGEQIYLFDVNKTHPVQRFDISNKLNPNGIRVMLVSSHLHNLHFRVRYSGKPLAPAVEALKQRANSVFQAHRYSQAILLYNQALSMVPDSAVLHGNRAAAYIKRNWDGDQYAALRDCYAAIRLDPDHLKAHFRLAKCLFELEWITEAMESLEFFKGKFPEYATSDACLSLERDLKAAATSSEKG</sequence>
<evidence type="ECO:0000313" key="7">
    <source>
        <dbReference type="Proteomes" id="UP000014760"/>
    </source>
</evidence>
<dbReference type="SUPFAM" id="SSF50978">
    <property type="entry name" value="WD40 repeat-like"/>
    <property type="match status" value="1"/>
</dbReference>
<evidence type="ECO:0000256" key="1">
    <source>
        <dbReference type="ARBA" id="ARBA00022574"/>
    </source>
</evidence>
<dbReference type="SMART" id="SM00320">
    <property type="entry name" value="WD40"/>
    <property type="match status" value="4"/>
</dbReference>
<dbReference type="FunCoup" id="R7TUE6">
    <property type="interactions" value="1448"/>
</dbReference>
<dbReference type="OrthoDB" id="4869960at2759"/>
<protein>
    <recommendedName>
        <fullName evidence="8">Anaphase-promoting complex subunit 4 WD40 domain-containing protein</fullName>
    </recommendedName>
</protein>
<evidence type="ECO:0000256" key="3">
    <source>
        <dbReference type="PROSITE-ProRule" id="PRU00221"/>
    </source>
</evidence>
<dbReference type="EMBL" id="KB308638">
    <property type="protein sequence ID" value="ELT97207.1"/>
    <property type="molecule type" value="Genomic_DNA"/>
</dbReference>
<dbReference type="EMBL" id="AMQN01002209">
    <property type="status" value="NOT_ANNOTATED_CDS"/>
    <property type="molecule type" value="Genomic_DNA"/>
</dbReference>
<dbReference type="PANTHER" id="PTHR15574">
    <property type="entry name" value="WD REPEAT DOMAIN-CONTAINING FAMILY"/>
    <property type="match status" value="1"/>
</dbReference>
<feature type="repeat" description="WD" evidence="3">
    <location>
        <begin position="1"/>
        <end position="38"/>
    </location>
</feature>
<proteinExistence type="predicted"/>
<dbReference type="PANTHER" id="PTHR15574:SF40">
    <property type="entry name" value="WD AND TETRATRICOPEPTIDE REPEATS PROTEIN 1"/>
    <property type="match status" value="1"/>
</dbReference>
<dbReference type="InterPro" id="IPR015943">
    <property type="entry name" value="WD40/YVTN_repeat-like_dom_sf"/>
</dbReference>
<dbReference type="Gene3D" id="2.130.10.10">
    <property type="entry name" value="YVTN repeat-like/Quinoprotein amine dehydrogenase"/>
    <property type="match status" value="1"/>
</dbReference>
<evidence type="ECO:0008006" key="8">
    <source>
        <dbReference type="Google" id="ProtNLM"/>
    </source>
</evidence>
<feature type="repeat" description="TPR" evidence="4">
    <location>
        <begin position="303"/>
        <end position="336"/>
    </location>
</feature>
<dbReference type="SUPFAM" id="SSF48452">
    <property type="entry name" value="TPR-like"/>
    <property type="match status" value="1"/>
</dbReference>
<dbReference type="PROSITE" id="PS50082">
    <property type="entry name" value="WD_REPEATS_2"/>
    <property type="match status" value="2"/>
</dbReference>
<keyword evidence="7" id="KW-1185">Reference proteome</keyword>
<dbReference type="EnsemblMetazoa" id="CapteT153954">
    <property type="protein sequence ID" value="CapteP153954"/>
    <property type="gene ID" value="CapteG153954"/>
</dbReference>
<reference evidence="5 7" key="2">
    <citation type="journal article" date="2013" name="Nature">
        <title>Insights into bilaterian evolution from three spiralian genomes.</title>
        <authorList>
            <person name="Simakov O."/>
            <person name="Marletaz F."/>
            <person name="Cho S.J."/>
            <person name="Edsinger-Gonzales E."/>
            <person name="Havlak P."/>
            <person name="Hellsten U."/>
            <person name="Kuo D.H."/>
            <person name="Larsson T."/>
            <person name="Lv J."/>
            <person name="Arendt D."/>
            <person name="Savage R."/>
            <person name="Osoegawa K."/>
            <person name="de Jong P."/>
            <person name="Grimwood J."/>
            <person name="Chapman J.A."/>
            <person name="Shapiro H."/>
            <person name="Aerts A."/>
            <person name="Otillar R.P."/>
            <person name="Terry A.Y."/>
            <person name="Boore J.L."/>
            <person name="Grigoriev I.V."/>
            <person name="Lindberg D.R."/>
            <person name="Seaver E.C."/>
            <person name="Weisblat D.A."/>
            <person name="Putnam N.H."/>
            <person name="Rokhsar D.S."/>
        </authorList>
    </citation>
    <scope>NUCLEOTIDE SEQUENCE</scope>
    <source>
        <strain evidence="5 7">I ESC-2004</strain>
    </source>
</reference>
<keyword evidence="2" id="KW-0677">Repeat</keyword>
<dbReference type="Gene3D" id="1.25.40.10">
    <property type="entry name" value="Tetratricopeptide repeat domain"/>
    <property type="match status" value="1"/>
</dbReference>
<dbReference type="OMA" id="ENVNCVQ"/>
<dbReference type="PROSITE" id="PS50005">
    <property type="entry name" value="TPR"/>
    <property type="match status" value="1"/>
</dbReference>
<organism evidence="5">
    <name type="scientific">Capitella teleta</name>
    <name type="common">Polychaete worm</name>
    <dbReference type="NCBI Taxonomy" id="283909"/>
    <lineage>
        <taxon>Eukaryota</taxon>
        <taxon>Metazoa</taxon>
        <taxon>Spiralia</taxon>
        <taxon>Lophotrochozoa</taxon>
        <taxon>Annelida</taxon>
        <taxon>Polychaeta</taxon>
        <taxon>Sedentaria</taxon>
        <taxon>Scolecida</taxon>
        <taxon>Capitellidae</taxon>
        <taxon>Capitella</taxon>
    </lineage>
</organism>
<dbReference type="InterPro" id="IPR036322">
    <property type="entry name" value="WD40_repeat_dom_sf"/>
</dbReference>
<reference evidence="6" key="3">
    <citation type="submission" date="2015-06" db="UniProtKB">
        <authorList>
            <consortium name="EnsemblMetazoa"/>
        </authorList>
    </citation>
    <scope>IDENTIFICATION</scope>
</reference>
<dbReference type="PROSITE" id="PS50294">
    <property type="entry name" value="WD_REPEATS_REGION"/>
    <property type="match status" value="1"/>
</dbReference>
<evidence type="ECO:0000256" key="2">
    <source>
        <dbReference type="ARBA" id="ARBA00022737"/>
    </source>
</evidence>
<dbReference type="InterPro" id="IPR045151">
    <property type="entry name" value="DCAF8"/>
</dbReference>
<dbReference type="Pfam" id="PF00400">
    <property type="entry name" value="WD40"/>
    <property type="match status" value="3"/>
</dbReference>
<dbReference type="GO" id="GO:0005737">
    <property type="term" value="C:cytoplasm"/>
    <property type="evidence" value="ECO:0007669"/>
    <property type="project" value="TreeGrafter"/>
</dbReference>
<keyword evidence="1 3" id="KW-0853">WD repeat</keyword>
<dbReference type="InterPro" id="IPR001680">
    <property type="entry name" value="WD40_rpt"/>
</dbReference>
<accession>R7TUE6</accession>
<evidence type="ECO:0000313" key="5">
    <source>
        <dbReference type="EMBL" id="ELT97207.1"/>
    </source>
</evidence>
<reference evidence="7" key="1">
    <citation type="submission" date="2012-12" db="EMBL/GenBank/DDBJ databases">
        <authorList>
            <person name="Hellsten U."/>
            <person name="Grimwood J."/>
            <person name="Chapman J.A."/>
            <person name="Shapiro H."/>
            <person name="Aerts A."/>
            <person name="Otillar R.P."/>
            <person name="Terry A.Y."/>
            <person name="Boore J.L."/>
            <person name="Simakov O."/>
            <person name="Marletaz F."/>
            <person name="Cho S.-J."/>
            <person name="Edsinger-Gonzales E."/>
            <person name="Havlak P."/>
            <person name="Kuo D.-H."/>
            <person name="Larsson T."/>
            <person name="Lv J."/>
            <person name="Arendt D."/>
            <person name="Savage R."/>
            <person name="Osoegawa K."/>
            <person name="de Jong P."/>
            <person name="Lindberg D.R."/>
            <person name="Seaver E.C."/>
            <person name="Weisblat D.A."/>
            <person name="Putnam N.H."/>
            <person name="Grigoriev I.V."/>
            <person name="Rokhsar D.S."/>
        </authorList>
    </citation>
    <scope>NUCLEOTIDE SEQUENCE</scope>
    <source>
        <strain evidence="7">I ESC-2004</strain>
    </source>
</reference>
<dbReference type="InterPro" id="IPR019734">
    <property type="entry name" value="TPR_rpt"/>
</dbReference>
<name>R7TUE6_CAPTE</name>
<dbReference type="STRING" id="283909.R7TUE6"/>
<dbReference type="GO" id="GO:0080008">
    <property type="term" value="C:Cul4-RING E3 ubiquitin ligase complex"/>
    <property type="evidence" value="ECO:0007669"/>
    <property type="project" value="TreeGrafter"/>
</dbReference>
<dbReference type="Proteomes" id="UP000014760">
    <property type="component" value="Unassembled WGS sequence"/>
</dbReference>
<dbReference type="SMART" id="SM00028">
    <property type="entry name" value="TPR"/>
    <property type="match status" value="2"/>
</dbReference>
<keyword evidence="4" id="KW-0802">TPR repeat</keyword>